<reference evidence="2 3" key="1">
    <citation type="submission" date="2019-03" db="EMBL/GenBank/DDBJ databases">
        <title>First draft genome of Liparis tanakae, snailfish: a comprehensive survey of snailfish specific genes.</title>
        <authorList>
            <person name="Kim W."/>
            <person name="Song I."/>
            <person name="Jeong J.-H."/>
            <person name="Kim D."/>
            <person name="Kim S."/>
            <person name="Ryu S."/>
            <person name="Song J.Y."/>
            <person name="Lee S.K."/>
        </authorList>
    </citation>
    <scope>NUCLEOTIDE SEQUENCE [LARGE SCALE GENOMIC DNA]</scope>
    <source>
        <tissue evidence="2">Muscle</tissue>
    </source>
</reference>
<evidence type="ECO:0000256" key="1">
    <source>
        <dbReference type="SAM" id="MobiDB-lite"/>
    </source>
</evidence>
<protein>
    <submittedName>
        <fullName evidence="2">Uncharacterized protein</fullName>
    </submittedName>
</protein>
<keyword evidence="3" id="KW-1185">Reference proteome</keyword>
<comment type="caution">
    <text evidence="2">The sequence shown here is derived from an EMBL/GenBank/DDBJ whole genome shotgun (WGS) entry which is preliminary data.</text>
</comment>
<sequence>MDGGICLLPTIRHGPAETPPTVEAPPTTPLYLHLMDGGGLDDPRALLHLSSVTLPVDVHPAALAASRRDDSGPQTHPIKHR</sequence>
<dbReference type="EMBL" id="SRLO01001546">
    <property type="protein sequence ID" value="TNN36989.1"/>
    <property type="molecule type" value="Genomic_DNA"/>
</dbReference>
<organism evidence="2 3">
    <name type="scientific">Liparis tanakae</name>
    <name type="common">Tanaka's snailfish</name>
    <dbReference type="NCBI Taxonomy" id="230148"/>
    <lineage>
        <taxon>Eukaryota</taxon>
        <taxon>Metazoa</taxon>
        <taxon>Chordata</taxon>
        <taxon>Craniata</taxon>
        <taxon>Vertebrata</taxon>
        <taxon>Euteleostomi</taxon>
        <taxon>Actinopterygii</taxon>
        <taxon>Neopterygii</taxon>
        <taxon>Teleostei</taxon>
        <taxon>Neoteleostei</taxon>
        <taxon>Acanthomorphata</taxon>
        <taxon>Eupercaria</taxon>
        <taxon>Perciformes</taxon>
        <taxon>Cottioidei</taxon>
        <taxon>Cottales</taxon>
        <taxon>Liparidae</taxon>
        <taxon>Liparis</taxon>
    </lineage>
</organism>
<dbReference type="AlphaFoldDB" id="A0A4Z2F726"/>
<evidence type="ECO:0000313" key="3">
    <source>
        <dbReference type="Proteomes" id="UP000314294"/>
    </source>
</evidence>
<accession>A0A4Z2F726</accession>
<proteinExistence type="predicted"/>
<feature type="region of interest" description="Disordered" evidence="1">
    <location>
        <begin position="1"/>
        <end position="25"/>
    </location>
</feature>
<evidence type="ECO:0000313" key="2">
    <source>
        <dbReference type="EMBL" id="TNN36989.1"/>
    </source>
</evidence>
<gene>
    <name evidence="2" type="ORF">EYF80_052842</name>
</gene>
<dbReference type="Proteomes" id="UP000314294">
    <property type="component" value="Unassembled WGS sequence"/>
</dbReference>
<name>A0A4Z2F726_9TELE</name>